<sequence length="102" mass="11945">MTKGRESDRGMRCRVRNLIRTDRERTTPGPPRWFIILFMEIYQRGTLAGYIQVLKSHIYPFWTLGLPSSLSNLIDFRAGRERVWRFLEGQAPLPHPLSFGPN</sequence>
<keyword evidence="1" id="KW-0496">Mitochondrion</keyword>
<reference evidence="1" key="1">
    <citation type="journal article" date="2015" name="Genome Biol. Evol.">
        <title>Organellar Genomes of White Spruce (Picea glauca): Assembly and Annotation.</title>
        <authorList>
            <person name="Jackman S.D."/>
            <person name="Warren R.L."/>
            <person name="Gibb E.A."/>
            <person name="Vandervalk B.P."/>
            <person name="Mohamadi H."/>
            <person name="Chu J."/>
            <person name="Raymond A."/>
            <person name="Pleasance S."/>
            <person name="Coope R."/>
            <person name="Wildung M.R."/>
            <person name="Ritland C.E."/>
            <person name="Bousquet J."/>
            <person name="Jones S.J."/>
            <person name="Bohlmann J."/>
            <person name="Birol I."/>
        </authorList>
    </citation>
    <scope>NUCLEOTIDE SEQUENCE [LARGE SCALE GENOMIC DNA]</scope>
    <source>
        <tissue evidence="1">Flushing bud</tissue>
    </source>
</reference>
<gene>
    <name evidence="1" type="ORF">ABT39_MTgene4587</name>
</gene>
<dbReference type="AlphaFoldDB" id="A0A101M0A9"/>
<proteinExistence type="predicted"/>
<geneLocation type="mitochondrion" evidence="1"/>
<dbReference type="EMBL" id="LKAM01000005">
    <property type="protein sequence ID" value="KUM48572.1"/>
    <property type="molecule type" value="Genomic_DNA"/>
</dbReference>
<protein>
    <submittedName>
        <fullName evidence="1">Uncharacterized protein</fullName>
    </submittedName>
</protein>
<comment type="caution">
    <text evidence="1">The sequence shown here is derived from an EMBL/GenBank/DDBJ whole genome shotgun (WGS) entry which is preliminary data.</text>
</comment>
<evidence type="ECO:0000313" key="1">
    <source>
        <dbReference type="EMBL" id="KUM48572.1"/>
    </source>
</evidence>
<organism evidence="1">
    <name type="scientific">Picea glauca</name>
    <name type="common">White spruce</name>
    <name type="synonym">Pinus glauca</name>
    <dbReference type="NCBI Taxonomy" id="3330"/>
    <lineage>
        <taxon>Eukaryota</taxon>
        <taxon>Viridiplantae</taxon>
        <taxon>Streptophyta</taxon>
        <taxon>Embryophyta</taxon>
        <taxon>Tracheophyta</taxon>
        <taxon>Spermatophyta</taxon>
        <taxon>Pinopsida</taxon>
        <taxon>Pinidae</taxon>
        <taxon>Conifers I</taxon>
        <taxon>Pinales</taxon>
        <taxon>Pinaceae</taxon>
        <taxon>Picea</taxon>
    </lineage>
</organism>
<accession>A0A101M0A9</accession>
<name>A0A101M0A9_PICGL</name>